<dbReference type="CDD" id="cd00144">
    <property type="entry name" value="MPP_PPP_family"/>
    <property type="match status" value="1"/>
</dbReference>
<comment type="caution">
    <text evidence="2">The sequence shown here is derived from an EMBL/GenBank/DDBJ whole genome shotgun (WGS) entry which is preliminary data.</text>
</comment>
<sequence>MKRILVISDIHGELGLLNQLLEKVQYNNANDQLILLGDYIDRGPHSKGVIERVIELKEGGAITLMGNHEDMLLGTIDGIELEKERYSKNGGLQTVQSYDSTIKKFRLPDTEEFHEHVKFIRSLDLFYETDDYIFVHAGVVPGKTLVDSSKNDLLWIRDQFFKAYDGQKTVIFGHTPTGRIHGDKNYAPYFGKNNIIGIDGGAVFGQQLNCLILPEKSYQYVKNK</sequence>
<dbReference type="Proteomes" id="UP000521032">
    <property type="component" value="Unassembled WGS sequence"/>
</dbReference>
<dbReference type="GO" id="GO:0005737">
    <property type="term" value="C:cytoplasm"/>
    <property type="evidence" value="ECO:0007669"/>
    <property type="project" value="TreeGrafter"/>
</dbReference>
<dbReference type="GO" id="GO:0016791">
    <property type="term" value="F:phosphatase activity"/>
    <property type="evidence" value="ECO:0007669"/>
    <property type="project" value="TreeGrafter"/>
</dbReference>
<dbReference type="AlphaFoldDB" id="A0A6V7RCR9"/>
<dbReference type="PANTHER" id="PTHR42850:SF4">
    <property type="entry name" value="ZINC-DEPENDENT ENDOPOLYPHOSPHATASE"/>
    <property type="match status" value="1"/>
</dbReference>
<evidence type="ECO:0000259" key="1">
    <source>
        <dbReference type="Pfam" id="PF00149"/>
    </source>
</evidence>
<dbReference type="InterPro" id="IPR004843">
    <property type="entry name" value="Calcineurin-like_PHP"/>
</dbReference>
<name>A0A6V7RCR9_9BACL</name>
<dbReference type="PANTHER" id="PTHR42850">
    <property type="entry name" value="METALLOPHOSPHOESTERASE"/>
    <property type="match status" value="1"/>
</dbReference>
<dbReference type="GO" id="GO:0008803">
    <property type="term" value="F:bis(5'-nucleosyl)-tetraphosphatase (symmetrical) activity"/>
    <property type="evidence" value="ECO:0007669"/>
    <property type="project" value="TreeGrafter"/>
</dbReference>
<organism evidence="2 3">
    <name type="scientific">Phocicoccus schoeneichii</name>
    <dbReference type="NCBI Taxonomy" id="1812261"/>
    <lineage>
        <taxon>Bacteria</taxon>
        <taxon>Bacillati</taxon>
        <taxon>Bacillota</taxon>
        <taxon>Bacilli</taxon>
        <taxon>Bacillales</taxon>
        <taxon>Salinicoccaceae</taxon>
        <taxon>Phocicoccus</taxon>
    </lineage>
</organism>
<dbReference type="InterPro" id="IPR050126">
    <property type="entry name" value="Ap4A_hydrolase"/>
</dbReference>
<protein>
    <submittedName>
        <fullName evidence="2">Serine/threonine-protein phosphatase 1</fullName>
    </submittedName>
</protein>
<dbReference type="EMBL" id="CAJEWE010000008">
    <property type="protein sequence ID" value="CAD2075330.1"/>
    <property type="molecule type" value="Genomic_DNA"/>
</dbReference>
<feature type="domain" description="Calcineurin-like phosphoesterase" evidence="1">
    <location>
        <begin position="3"/>
        <end position="192"/>
    </location>
</feature>
<proteinExistence type="predicted"/>
<keyword evidence="3" id="KW-1185">Reference proteome</keyword>
<evidence type="ECO:0000313" key="3">
    <source>
        <dbReference type="Proteomes" id="UP000521032"/>
    </source>
</evidence>
<evidence type="ECO:0000313" key="2">
    <source>
        <dbReference type="EMBL" id="CAD2075330.1"/>
    </source>
</evidence>
<accession>A0A6V7RCR9</accession>
<dbReference type="Gene3D" id="3.60.21.10">
    <property type="match status" value="1"/>
</dbReference>
<dbReference type="GO" id="GO:0110154">
    <property type="term" value="P:RNA decapping"/>
    <property type="evidence" value="ECO:0007669"/>
    <property type="project" value="TreeGrafter"/>
</dbReference>
<gene>
    <name evidence="2" type="primary">pphA</name>
    <name evidence="2" type="ORF">JEOSCH030_00846</name>
</gene>
<reference evidence="2 3" key="1">
    <citation type="submission" date="2020-07" db="EMBL/GenBank/DDBJ databases">
        <authorList>
            <person name="Criscuolo A."/>
        </authorList>
    </citation>
    <scope>NUCLEOTIDE SEQUENCE [LARGE SCALE GENOMIC DNA]</scope>
    <source>
        <strain evidence="3">CIP 111030</strain>
    </source>
</reference>
<dbReference type="InterPro" id="IPR029052">
    <property type="entry name" value="Metallo-depent_PP-like"/>
</dbReference>
<dbReference type="Pfam" id="PF00149">
    <property type="entry name" value="Metallophos"/>
    <property type="match status" value="1"/>
</dbReference>
<dbReference type="RefSeq" id="WP_186086621.1">
    <property type="nucleotide sequence ID" value="NZ_BMDB01000002.1"/>
</dbReference>
<dbReference type="SUPFAM" id="SSF56300">
    <property type="entry name" value="Metallo-dependent phosphatases"/>
    <property type="match status" value="1"/>
</dbReference>